<evidence type="ECO:0000256" key="17">
    <source>
        <dbReference type="ARBA" id="ARBA00023180"/>
    </source>
</evidence>
<keyword evidence="16 19" id="KW-0472">Membrane</keyword>
<evidence type="ECO:0000256" key="13">
    <source>
        <dbReference type="ARBA" id="ARBA00022959"/>
    </source>
</evidence>
<evidence type="ECO:0000256" key="15">
    <source>
        <dbReference type="ARBA" id="ARBA00023046"/>
    </source>
</evidence>
<dbReference type="GO" id="GO:0020002">
    <property type="term" value="C:host cell plasma membrane"/>
    <property type="evidence" value="ECO:0007669"/>
    <property type="project" value="UniProtKB-SubCell"/>
</dbReference>
<keyword evidence="24" id="KW-1185">Reference proteome</keyword>
<dbReference type="GO" id="GO:0016020">
    <property type="term" value="C:membrane"/>
    <property type="evidence" value="ECO:0007669"/>
    <property type="project" value="InterPro"/>
</dbReference>
<feature type="transmembrane region" description="Helical" evidence="19">
    <location>
        <begin position="254"/>
        <end position="273"/>
    </location>
</feature>
<feature type="transmembrane region" description="Helical" evidence="19">
    <location>
        <begin position="6"/>
        <end position="28"/>
    </location>
</feature>
<dbReference type="Pfam" id="PF01621">
    <property type="entry name" value="Fusion_gly_K"/>
    <property type="match status" value="1"/>
</dbReference>
<dbReference type="GO" id="GO:0044175">
    <property type="term" value="C:host cell endosome membrane"/>
    <property type="evidence" value="ECO:0007669"/>
    <property type="project" value="UniProtKB-SubCell"/>
</dbReference>
<dbReference type="Proteomes" id="UP000098246">
    <property type="component" value="Segment"/>
</dbReference>
<feature type="transmembrane region" description="Helical" evidence="19">
    <location>
        <begin position="214"/>
        <end position="242"/>
    </location>
</feature>
<keyword evidence="20" id="KW-0946">Virion</keyword>
<dbReference type="GeneID" id="8658535"/>
<evidence type="ECO:0000313" key="20">
    <source>
        <dbReference type="EMBL" id="ACT88304.1"/>
    </source>
</evidence>
<dbReference type="GO" id="GO:0019031">
    <property type="term" value="C:viral envelope"/>
    <property type="evidence" value="ECO:0007669"/>
    <property type="project" value="UniProtKB-KW"/>
</dbReference>
<dbReference type="RefSeq" id="YP_003331525.1">
    <property type="nucleotide sequence ID" value="NC_013590.2"/>
</dbReference>
<evidence type="ECO:0000256" key="18">
    <source>
        <dbReference type="ARBA" id="ARBA00023213"/>
    </source>
</evidence>
<evidence type="ECO:0000256" key="6">
    <source>
        <dbReference type="ARBA" id="ARBA00013975"/>
    </source>
</evidence>
<evidence type="ECO:0000256" key="5">
    <source>
        <dbReference type="ARBA" id="ARBA00011115"/>
    </source>
</evidence>
<feature type="transmembrane region" description="Helical" evidence="19">
    <location>
        <begin position="305"/>
        <end position="327"/>
    </location>
</feature>
<dbReference type="EMBL" id="KR296657">
    <property type="protein sequence ID" value="ANG65575.1"/>
    <property type="molecule type" value="Genomic_DNA"/>
</dbReference>
<evidence type="ECO:0000313" key="24">
    <source>
        <dbReference type="Proteomes" id="UP000149016"/>
    </source>
</evidence>
<keyword evidence="18" id="KW-1180">Syncytium formation induced by viral infection</keyword>
<dbReference type="GO" id="GO:0060141">
    <property type="term" value="P:symbiont-mediated induction of syncytium formation"/>
    <property type="evidence" value="ECO:0007669"/>
    <property type="project" value="UniProtKB-KW"/>
</dbReference>
<keyword evidence="20" id="KW-0261">Viral envelope protein</keyword>
<keyword evidence="14 19" id="KW-1133">Transmembrane helix</keyword>
<evidence type="ECO:0000256" key="8">
    <source>
        <dbReference type="ARBA" id="ARBA00022612"/>
    </source>
</evidence>
<protein>
    <recommendedName>
        <fullName evidence="6">Envelope glycoprotein K</fullName>
    </recommendedName>
</protein>
<evidence type="ECO:0000256" key="9">
    <source>
        <dbReference type="ARBA" id="ARBA00022692"/>
    </source>
</evidence>
<comment type="subunit">
    <text evidence="5">Interacts (via UL20 interaction region) with protein UL20 homolog (via N-terminus); this interaction probably plays a role in the coordinate transport of protein UL20 homolog and gK to the trans-Golgi network (TGN), and is required for the cell surface expression of gK.</text>
</comment>
<comment type="similarity">
    <text evidence="4">Belongs to the alphaherpesvirinae glycoprotein K family.</text>
</comment>
<keyword evidence="17" id="KW-0325">Glycoprotein</keyword>
<keyword evidence="13" id="KW-1181">Viral primary envelope fusion with host outer nuclear membrane</keyword>
<keyword evidence="15" id="KW-1039">Host endosome</keyword>
<comment type="subcellular location">
    <subcellularLocation>
        <location evidence="1">Host Golgi apparatus membrane</location>
        <topology evidence="1">Multi-pass membrane protein</topology>
    </subcellularLocation>
    <subcellularLocation>
        <location evidence="3">Host cell membrane</location>
        <topology evidence="3">Multi-pass membrane protein</topology>
    </subcellularLocation>
    <subcellularLocation>
        <location evidence="2">Host endosome membrane</location>
        <topology evidence="2">Multi-pass membrane protein</topology>
    </subcellularLocation>
</comment>
<keyword evidence="12" id="KW-1043">Host membrane</keyword>
<evidence type="ECO:0000256" key="12">
    <source>
        <dbReference type="ARBA" id="ARBA00022870"/>
    </source>
</evidence>
<organism evidence="20 24">
    <name type="scientific">Feline herpesvirus 1</name>
    <name type="common">FeHV-1</name>
    <name type="synonym">Feline viral rhinotracheitis virus</name>
    <dbReference type="NCBI Taxonomy" id="10334"/>
    <lineage>
        <taxon>Viruses</taxon>
        <taxon>Duplodnaviria</taxon>
        <taxon>Heunggongvirae</taxon>
        <taxon>Peploviricota</taxon>
        <taxon>Herviviricetes</taxon>
        <taxon>Herpesvirales</taxon>
        <taxon>Orthoherpesviridae</taxon>
        <taxon>Alphaherpesvirinae</taxon>
        <taxon>Varicellovirus</taxon>
        <taxon>Varicellovirus felidalpha1</taxon>
    </lineage>
</organism>
<organismHost>
    <name type="scientific">Felidae</name>
    <name type="common">cat family</name>
    <dbReference type="NCBI Taxonomy" id="9681"/>
</organismHost>
<dbReference type="GO" id="GO:0039700">
    <property type="term" value="P:fusion of viral membrane with host outer nuclear membrane"/>
    <property type="evidence" value="ECO:0007669"/>
    <property type="project" value="UniProtKB-KW"/>
</dbReference>
<evidence type="ECO:0000256" key="2">
    <source>
        <dbReference type="ARBA" id="ARBA00004330"/>
    </source>
</evidence>
<keyword evidence="11" id="KW-1040">Host Golgi apparatus</keyword>
<sequence length="344" mass="39393">MFIGGKPSHIIILTLITTYAVFTVWYSIHANTINKCVYATVPLDGPSIKNFSWTVYNTSLIYVLSSSGNYANYDGLSGYDYICRKDLALEPKIRAIEGDENVKRRMRIVMGTRNCQAYLWCVHLKLITITWIFYITFMFLRHERRIFGPFRDRCEFIHPAGYTLNYTTRVISQTLLHCHYTKFARLMCEVSIQRQFLSQQFKIDPVTFLYKHPYIAIFIAVETAMHLTAKVVLMGTVALVYTPCAQTYPLYVKILAWIFVSAVFLVDVIAIFYNRPQKPKEGSEDAVSRSRGGTNGIFTNCCSTILAGLMVKIFYVSIIIGAVVVLLRYEQRIQINLFGSGDTK</sequence>
<reference evidence="20" key="1">
    <citation type="submission" date="2009-12" db="EMBL/GenBank/DDBJ databases">
        <authorList>
            <person name="Tai S.-H."/>
            <person name="Niikura M."/>
            <person name="Cheng H.H."/>
            <person name="Kruger J.M."/>
            <person name="Wise A.G."/>
            <person name="Maes R.K."/>
        </authorList>
    </citation>
    <scope>NUCLEOTIDE SEQUENCE</scope>
    <source>
        <strain evidence="20">C-27</strain>
    </source>
</reference>
<keyword evidence="10" id="KW-0732">Signal</keyword>
<evidence type="ECO:0000256" key="11">
    <source>
        <dbReference type="ARBA" id="ARBA00022812"/>
    </source>
</evidence>
<evidence type="ECO:0000313" key="23">
    <source>
        <dbReference type="Proteomes" id="UP000098246"/>
    </source>
</evidence>
<dbReference type="KEGG" id="vg:8658535"/>
<dbReference type="EMBL" id="MH027319">
    <property type="protein sequence ID" value="AVR53430.1"/>
    <property type="molecule type" value="mRNA"/>
</dbReference>
<evidence type="ECO:0000256" key="4">
    <source>
        <dbReference type="ARBA" id="ARBA00007266"/>
    </source>
</evidence>
<proteinExistence type="evidence at transcript level"/>
<reference evidence="20 24" key="2">
    <citation type="journal article" date="2010" name="Virology">
        <title>Complete genomic sequence and an infectious BAC clone of feline herpesvirus-1 (FHV-1).</title>
        <authorList>
            <person name="Tai S.H."/>
            <person name="Niikura M."/>
            <person name="Cheng H.H."/>
            <person name="Kruger J.M."/>
            <person name="Wise A.G."/>
            <person name="Maes R.K."/>
        </authorList>
    </citation>
    <scope>NUCLEOTIDE SEQUENCE [LARGE SCALE GENOMIC DNA]</scope>
    <source>
        <strain evidence="20">C-27</strain>
    </source>
</reference>
<dbReference type="Proteomes" id="UP000149016">
    <property type="component" value="Segment"/>
</dbReference>
<accession>D1FXS8</accession>
<evidence type="ECO:0000256" key="3">
    <source>
        <dbReference type="ARBA" id="ARBA00004598"/>
    </source>
</evidence>
<dbReference type="GO" id="GO:0044178">
    <property type="term" value="C:host cell Golgi membrane"/>
    <property type="evidence" value="ECO:0007669"/>
    <property type="project" value="UniProtKB-SubCell"/>
</dbReference>
<keyword evidence="8" id="KW-1188">Viral release from host cell</keyword>
<keyword evidence="7" id="KW-1032">Host cell membrane</keyword>
<feature type="transmembrane region" description="Helical" evidence="19">
    <location>
        <begin position="117"/>
        <end position="140"/>
    </location>
</feature>
<evidence type="ECO:0000256" key="7">
    <source>
        <dbReference type="ARBA" id="ARBA00022511"/>
    </source>
</evidence>
<reference evidence="21 23" key="3">
    <citation type="submission" date="2015-04" db="EMBL/GenBank/DDBJ databases">
        <title>Diversity among historical and modern clinical isolates of feline herpesvirus 1.</title>
        <authorList>
            <person name="Vaz P.K."/>
            <person name="Job N."/>
            <person name="Horsington J."/>
            <person name="Hartley C.A."/>
            <person name="Ficorilli N."/>
            <person name="Browning G.F."/>
            <person name="Devlin J.M."/>
        </authorList>
    </citation>
    <scope>NUCLEOTIDE SEQUENCE [LARGE SCALE GENOMIC DNA]</scope>
    <source>
        <strain evidence="21">Feligen</strain>
    </source>
</reference>
<dbReference type="InterPro" id="IPR002567">
    <property type="entry name" value="GK"/>
</dbReference>
<dbReference type="EMBL" id="FJ478159">
    <property type="protein sequence ID" value="ACT88304.1"/>
    <property type="molecule type" value="Genomic_DNA"/>
</dbReference>
<keyword evidence="9 19" id="KW-0812">Transmembrane</keyword>
<reference evidence="22" key="4">
    <citation type="submission" date="2018-03" db="EMBL/GenBank/DDBJ databases">
        <title>Feline Herpesvirus 1 isolate HR-1.</title>
        <authorList>
            <person name="Tian J."/>
            <person name="Liu Y."/>
            <person name="Liu X."/>
            <person name="Sun X."/>
            <person name="Zhang J."/>
            <person name="Qu L."/>
        </authorList>
    </citation>
    <scope>NUCLEOTIDE SEQUENCE</scope>
    <source>
        <strain evidence="22">HR-1</strain>
    </source>
</reference>
<evidence type="ECO:0000256" key="14">
    <source>
        <dbReference type="ARBA" id="ARBA00022989"/>
    </source>
</evidence>
<evidence type="ECO:0000313" key="22">
    <source>
        <dbReference type="EMBL" id="AVR53430.1"/>
    </source>
</evidence>
<gene>
    <name evidence="20" type="primary">UL53</name>
</gene>
<evidence type="ECO:0000256" key="16">
    <source>
        <dbReference type="ARBA" id="ARBA00023136"/>
    </source>
</evidence>
<evidence type="ECO:0000313" key="21">
    <source>
        <dbReference type="EMBL" id="ANG65575.1"/>
    </source>
</evidence>
<evidence type="ECO:0000256" key="1">
    <source>
        <dbReference type="ARBA" id="ARBA00004252"/>
    </source>
</evidence>
<evidence type="ECO:0000256" key="19">
    <source>
        <dbReference type="SAM" id="Phobius"/>
    </source>
</evidence>
<evidence type="ECO:0000256" key="10">
    <source>
        <dbReference type="ARBA" id="ARBA00022729"/>
    </source>
</evidence>
<name>D1FXS8_FHV1</name>